<dbReference type="Proteomes" id="UP000054226">
    <property type="component" value="Unassembled WGS sequence"/>
</dbReference>
<sequence>MRKDVRQRLVADRRELVASLEDLLFRHDPIGIGFGDDTDEYQPEAESIALRLPEAVSELDLQRIVHEEFVRWFDADIAGTADRFVTIAREIWRTGFFDR</sequence>
<reference evidence="1 2" key="1">
    <citation type="journal article" date="2013" name="Genome Announc.">
        <title>Draft Genome Sequence of Amycolatopsis decaplanina Strain DSM 44594T.</title>
        <authorList>
            <person name="Kaur N."/>
            <person name="Kumar S."/>
            <person name="Bala M."/>
            <person name="Raghava G.P."/>
            <person name="Mayilraj S."/>
        </authorList>
    </citation>
    <scope>NUCLEOTIDE SEQUENCE [LARGE SCALE GENOMIC DNA]</scope>
    <source>
        <strain evidence="1 2">DSM 44594</strain>
    </source>
</reference>
<name>M2XMZ1_9PSEU</name>
<gene>
    <name evidence="1" type="ORF">H074_38713</name>
</gene>
<dbReference type="InterPro" id="IPR023162">
    <property type="entry name" value="Apc36109-like_dom_sf"/>
</dbReference>
<protein>
    <submittedName>
        <fullName evidence="1">Uncharacterized protein</fullName>
    </submittedName>
</protein>
<dbReference type="EMBL" id="AOHO01000085">
    <property type="protein sequence ID" value="EME50520.1"/>
    <property type="molecule type" value="Genomic_DNA"/>
</dbReference>
<evidence type="ECO:0000313" key="1">
    <source>
        <dbReference type="EMBL" id="EME50520.1"/>
    </source>
</evidence>
<dbReference type="Gene3D" id="1.10.340.20">
    <property type="entry name" value="Apc36109-like domain"/>
    <property type="match status" value="1"/>
</dbReference>
<dbReference type="AlphaFoldDB" id="M2XMZ1"/>
<organism evidence="1 2">
    <name type="scientific">Amycolatopsis decaplanina DSM 44594</name>
    <dbReference type="NCBI Taxonomy" id="1284240"/>
    <lineage>
        <taxon>Bacteria</taxon>
        <taxon>Bacillati</taxon>
        <taxon>Actinomycetota</taxon>
        <taxon>Actinomycetes</taxon>
        <taxon>Pseudonocardiales</taxon>
        <taxon>Pseudonocardiaceae</taxon>
        <taxon>Amycolatopsis</taxon>
    </lineage>
</organism>
<accession>M2XMZ1</accession>
<proteinExistence type="predicted"/>
<evidence type="ECO:0000313" key="2">
    <source>
        <dbReference type="Proteomes" id="UP000054226"/>
    </source>
</evidence>
<comment type="caution">
    <text evidence="1">The sequence shown here is derived from an EMBL/GenBank/DDBJ whole genome shotgun (WGS) entry which is preliminary data.</text>
</comment>
<dbReference type="PATRIC" id="fig|1284240.4.peg.7893"/>
<dbReference type="RefSeq" id="WP_007035510.1">
    <property type="nucleotide sequence ID" value="NZ_AOHO01000085.1"/>
</dbReference>
<keyword evidence="2" id="KW-1185">Reference proteome</keyword>